<protein>
    <submittedName>
        <fullName evidence="1">Uncharacterized protein</fullName>
    </submittedName>
</protein>
<gene>
    <name evidence="1" type="ORF">LYNGBM3L_62330</name>
</gene>
<organism evidence="1 2">
    <name type="scientific">Moorena producens 3L</name>
    <dbReference type="NCBI Taxonomy" id="489825"/>
    <lineage>
        <taxon>Bacteria</taxon>
        <taxon>Bacillati</taxon>
        <taxon>Cyanobacteriota</taxon>
        <taxon>Cyanophyceae</taxon>
        <taxon>Coleofasciculales</taxon>
        <taxon>Coleofasciculaceae</taxon>
        <taxon>Moorena</taxon>
    </lineage>
</organism>
<sequence length="42" mass="4488">MPIGLGQGFGNGQWLISSGKEKLTPKLITPLVLHIGSKKQSQ</sequence>
<accession>F4Y119</accession>
<proteinExistence type="predicted"/>
<reference evidence="2" key="1">
    <citation type="journal article" date="2011" name="Proc. Natl. Acad. Sci. U.S.A.">
        <title>Genomic insights into the physiology and ecology of the marine filamentous cyanobacterium Lyngbya majuscula.</title>
        <authorList>
            <person name="Jones A.C."/>
            <person name="Monroe E.A."/>
            <person name="Podell S."/>
            <person name="Hess W.R."/>
            <person name="Klages S."/>
            <person name="Esquenazi E."/>
            <person name="Niessen S."/>
            <person name="Hoover H."/>
            <person name="Rothmann M."/>
            <person name="Lasken R.S."/>
            <person name="Yates J.R.III."/>
            <person name="Reinhardt R."/>
            <person name="Kube M."/>
            <person name="Burkart M.D."/>
            <person name="Allen E.E."/>
            <person name="Dorrestein P.C."/>
            <person name="Gerwick W.H."/>
            <person name="Gerwick L."/>
        </authorList>
    </citation>
    <scope>NUCLEOTIDE SEQUENCE [LARGE SCALE GENOMIC DNA]</scope>
    <source>
        <strain evidence="2">3L</strain>
    </source>
</reference>
<evidence type="ECO:0000313" key="2">
    <source>
        <dbReference type="Proteomes" id="UP000003959"/>
    </source>
</evidence>
<keyword evidence="2" id="KW-1185">Reference proteome</keyword>
<dbReference type="HOGENOM" id="CLU_3254207_0_0_3"/>
<name>F4Y119_9CYAN</name>
<evidence type="ECO:0000313" key="1">
    <source>
        <dbReference type="EMBL" id="EGJ29530.1"/>
    </source>
</evidence>
<dbReference type="EMBL" id="GL890969">
    <property type="protein sequence ID" value="EGJ29530.1"/>
    <property type="molecule type" value="Genomic_DNA"/>
</dbReference>
<dbReference type="AlphaFoldDB" id="F4Y119"/>
<dbReference type="Proteomes" id="UP000003959">
    <property type="component" value="Unassembled WGS sequence"/>
</dbReference>